<feature type="transmembrane region" description="Helical" evidence="5">
    <location>
        <begin position="448"/>
        <end position="470"/>
    </location>
</feature>
<proteinExistence type="predicted"/>
<evidence type="ECO:0000256" key="3">
    <source>
        <dbReference type="ARBA" id="ARBA00022989"/>
    </source>
</evidence>
<keyword evidence="4 5" id="KW-0472">Membrane</keyword>
<dbReference type="GO" id="GO:0031464">
    <property type="term" value="C:Cul4A-RING E3 ubiquitin ligase complex"/>
    <property type="evidence" value="ECO:0007669"/>
    <property type="project" value="TreeGrafter"/>
</dbReference>
<evidence type="ECO:0000313" key="6">
    <source>
        <dbReference type="EMBL" id="BAM79884.1"/>
    </source>
</evidence>
<accession>M1V7L8</accession>
<feature type="transmembrane region" description="Helical" evidence="5">
    <location>
        <begin position="228"/>
        <end position="249"/>
    </location>
</feature>
<feature type="transmembrane region" description="Helical" evidence="5">
    <location>
        <begin position="573"/>
        <end position="596"/>
    </location>
</feature>
<dbReference type="Pfam" id="PF01925">
    <property type="entry name" value="TauE"/>
    <property type="match status" value="2"/>
</dbReference>
<evidence type="ECO:0000256" key="4">
    <source>
        <dbReference type="ARBA" id="ARBA00023136"/>
    </source>
</evidence>
<evidence type="ECO:0000313" key="7">
    <source>
        <dbReference type="Proteomes" id="UP000007014"/>
    </source>
</evidence>
<dbReference type="GeneID" id="16993554"/>
<evidence type="ECO:0000256" key="2">
    <source>
        <dbReference type="ARBA" id="ARBA00022692"/>
    </source>
</evidence>
<dbReference type="InterPro" id="IPR002781">
    <property type="entry name" value="TM_pro_TauE-like"/>
</dbReference>
<dbReference type="KEGG" id="cme:CYME_CMH234C"/>
<feature type="transmembrane region" description="Helical" evidence="5">
    <location>
        <begin position="255"/>
        <end position="277"/>
    </location>
</feature>
<sequence>MSVELGSLSMDWRIALQLAHSTLHTLRPLIPSEAIAGKPAVSCLKRPLKNSRCLRLSCKKHVFSNTVFYSHMYSCSKLLRFLLVVIATGLSPGGMALAKDVCPYCADLGRACQVQSQRCVPCTSSANCSSLQSCNINTGYCDPKSLFHPFVWNDGIMVPLMFISSAVHNAAGTGGGTSYIALFVLVLGFRVATASANSHAFIFAGMIANVLVNLWARHPFRDMPRIDWNLVATSVPLFLAGSSIGVFLNQLFPNYFLSLLLAFLMLLLTMLVVWLGVRLTWREMKRHPLESNRDPCPGDVLAEQDSLTCGPETSKAHTKTAIATDLSMEDKTLLERSRTSTTGSLEASSWTASTAKSMEASTAVASPGESTPIPRLEGGTLPGIWLPRWLDPLLHSRTLDEMMQFERPWFQWRYWLFLASCWSVLFVARYLSGSREARSPVGMPLCGVVFWVVFALQEAFLVIAALVMCLRNIRLRRLRELLGFPRYVDANDMGDFPLHSGFLVPYMSFTFLAGILDTWIGVSGSALLVPYLYVLGRVEPFTVQSSVSAVIFVTSSAGAVQFLVYGKLIISYALFYGLWSLLGSLFGVVLVYYIALRYRMKAIFLLALAAACAFSFGTLVYVGIRNVVHVAAADAGWVFNSICSAASRA</sequence>
<evidence type="ECO:0000256" key="1">
    <source>
        <dbReference type="ARBA" id="ARBA00004141"/>
    </source>
</evidence>
<feature type="transmembrane region" description="Helical" evidence="5">
    <location>
        <begin position="546"/>
        <end position="566"/>
    </location>
</feature>
<dbReference type="HOGENOM" id="CLU_422362_0_0_1"/>
<dbReference type="PANTHER" id="PTHR14255:SF3">
    <property type="entry name" value="SULFITE EXPORTER TAUE_SAFE FAMILY PROTEIN 5-RELATED"/>
    <property type="match status" value="1"/>
</dbReference>
<gene>
    <name evidence="6" type="ORF">CYME_CMH234C</name>
</gene>
<keyword evidence="2 5" id="KW-0812">Transmembrane</keyword>
<feature type="transmembrane region" description="Helical" evidence="5">
    <location>
        <begin position="509"/>
        <end position="534"/>
    </location>
</feature>
<keyword evidence="7" id="KW-1185">Reference proteome</keyword>
<dbReference type="GO" id="GO:0016567">
    <property type="term" value="P:protein ubiquitination"/>
    <property type="evidence" value="ECO:0007669"/>
    <property type="project" value="TreeGrafter"/>
</dbReference>
<evidence type="ECO:0008006" key="8">
    <source>
        <dbReference type="Google" id="ProtNLM"/>
    </source>
</evidence>
<feature type="transmembrane region" description="Helical" evidence="5">
    <location>
        <begin position="412"/>
        <end position="428"/>
    </location>
</feature>
<reference evidence="6 7" key="1">
    <citation type="journal article" date="2004" name="Nature">
        <title>Genome sequence of the ultrasmall unicellular red alga Cyanidioschyzon merolae 10D.</title>
        <authorList>
            <person name="Matsuzaki M."/>
            <person name="Misumi O."/>
            <person name="Shin-i T."/>
            <person name="Maruyama S."/>
            <person name="Takahara M."/>
            <person name="Miyagishima S."/>
            <person name="Mori T."/>
            <person name="Nishida K."/>
            <person name="Yagisawa F."/>
            <person name="Nishida K."/>
            <person name="Yoshida Y."/>
            <person name="Nishimura Y."/>
            <person name="Nakao S."/>
            <person name="Kobayashi T."/>
            <person name="Momoyama Y."/>
            <person name="Higashiyama T."/>
            <person name="Minoda A."/>
            <person name="Sano M."/>
            <person name="Nomoto H."/>
            <person name="Oishi K."/>
            <person name="Hayashi H."/>
            <person name="Ohta F."/>
            <person name="Nishizaka S."/>
            <person name="Haga S."/>
            <person name="Miura S."/>
            <person name="Morishita T."/>
            <person name="Kabeya Y."/>
            <person name="Terasawa K."/>
            <person name="Suzuki Y."/>
            <person name="Ishii Y."/>
            <person name="Asakawa S."/>
            <person name="Takano H."/>
            <person name="Ohta N."/>
            <person name="Kuroiwa H."/>
            <person name="Tanaka K."/>
            <person name="Shimizu N."/>
            <person name="Sugano S."/>
            <person name="Sato N."/>
            <person name="Nozaki H."/>
            <person name="Ogasawara N."/>
            <person name="Kohara Y."/>
            <person name="Kuroiwa T."/>
        </authorList>
    </citation>
    <scope>NUCLEOTIDE SEQUENCE [LARGE SCALE GENOMIC DNA]</scope>
    <source>
        <strain evidence="6 7">10D</strain>
    </source>
</reference>
<feature type="transmembrane region" description="Helical" evidence="5">
    <location>
        <begin position="602"/>
        <end position="624"/>
    </location>
</feature>
<dbReference type="PANTHER" id="PTHR14255">
    <property type="entry name" value="CEREBLON"/>
    <property type="match status" value="1"/>
</dbReference>
<keyword evidence="3 5" id="KW-1133">Transmembrane helix</keyword>
<dbReference type="Proteomes" id="UP000007014">
    <property type="component" value="Chromosome 8"/>
</dbReference>
<dbReference type="OMA" id="NMVHKIQ"/>
<evidence type="ECO:0000256" key="5">
    <source>
        <dbReference type="SAM" id="Phobius"/>
    </source>
</evidence>
<reference evidence="6 7" key="2">
    <citation type="journal article" date="2007" name="BMC Biol.">
        <title>A 100%-complete sequence reveals unusually simple genomic features in the hot-spring red alga Cyanidioschyzon merolae.</title>
        <authorList>
            <person name="Nozaki H."/>
            <person name="Takano H."/>
            <person name="Misumi O."/>
            <person name="Terasawa K."/>
            <person name="Matsuzaki M."/>
            <person name="Maruyama S."/>
            <person name="Nishida K."/>
            <person name="Yagisawa F."/>
            <person name="Yoshida Y."/>
            <person name="Fujiwara T."/>
            <person name="Takio S."/>
            <person name="Tamura K."/>
            <person name="Chung S.J."/>
            <person name="Nakamura S."/>
            <person name="Kuroiwa H."/>
            <person name="Tanaka K."/>
            <person name="Sato N."/>
            <person name="Kuroiwa T."/>
        </authorList>
    </citation>
    <scope>NUCLEOTIDE SEQUENCE [LARGE SCALE GENOMIC DNA]</scope>
    <source>
        <strain evidence="6 7">10D</strain>
    </source>
</reference>
<comment type="subcellular location">
    <subcellularLocation>
        <location evidence="1">Membrane</location>
        <topology evidence="1">Multi-pass membrane protein</topology>
    </subcellularLocation>
</comment>
<dbReference type="Gramene" id="CMH234CT">
    <property type="protein sequence ID" value="CMH234CT"/>
    <property type="gene ID" value="CMH234C"/>
</dbReference>
<dbReference type="OrthoDB" id="434519at2759"/>
<dbReference type="RefSeq" id="XP_005536170.1">
    <property type="nucleotide sequence ID" value="XM_005536113.1"/>
</dbReference>
<organism evidence="6 7">
    <name type="scientific">Cyanidioschyzon merolae (strain NIES-3377 / 10D)</name>
    <name type="common">Unicellular red alga</name>
    <dbReference type="NCBI Taxonomy" id="280699"/>
    <lineage>
        <taxon>Eukaryota</taxon>
        <taxon>Rhodophyta</taxon>
        <taxon>Bangiophyceae</taxon>
        <taxon>Cyanidiales</taxon>
        <taxon>Cyanidiaceae</taxon>
        <taxon>Cyanidioschyzon</taxon>
    </lineage>
</organism>
<protein>
    <recommendedName>
        <fullName evidence="8">Transmembrane protein</fullName>
    </recommendedName>
</protein>
<feature type="transmembrane region" description="Helical" evidence="5">
    <location>
        <begin position="198"/>
        <end position="216"/>
    </location>
</feature>
<dbReference type="GO" id="GO:0016020">
    <property type="term" value="C:membrane"/>
    <property type="evidence" value="ECO:0007669"/>
    <property type="project" value="UniProtKB-SubCell"/>
</dbReference>
<name>M1V7L8_CYAM1</name>
<feature type="transmembrane region" description="Helical" evidence="5">
    <location>
        <begin position="170"/>
        <end position="192"/>
    </location>
</feature>
<dbReference type="AlphaFoldDB" id="M1V7L8"/>
<dbReference type="EMBL" id="AP006490">
    <property type="protein sequence ID" value="BAM79884.1"/>
    <property type="molecule type" value="Genomic_DNA"/>
</dbReference>